<feature type="transmembrane region" description="Helical" evidence="1">
    <location>
        <begin position="12"/>
        <end position="30"/>
    </location>
</feature>
<proteinExistence type="predicted"/>
<keyword evidence="1" id="KW-0812">Transmembrane</keyword>
<reference evidence="3" key="1">
    <citation type="journal article" date="2019" name="Int. J. Syst. Evol. Microbiol.">
        <title>The Global Catalogue of Microorganisms (GCM) 10K type strain sequencing project: providing services to taxonomists for standard genome sequencing and annotation.</title>
        <authorList>
            <consortium name="The Broad Institute Genomics Platform"/>
            <consortium name="The Broad Institute Genome Sequencing Center for Infectious Disease"/>
            <person name="Wu L."/>
            <person name="Ma J."/>
        </authorList>
    </citation>
    <scope>NUCLEOTIDE SEQUENCE [LARGE SCALE GENOMIC DNA]</scope>
    <source>
        <strain evidence="3">JCM 12763</strain>
    </source>
</reference>
<evidence type="ECO:0000256" key="1">
    <source>
        <dbReference type="SAM" id="Phobius"/>
    </source>
</evidence>
<gene>
    <name evidence="2" type="ORF">ACFP50_02930</name>
</gene>
<comment type="caution">
    <text evidence="2">The sequence shown here is derived from an EMBL/GenBank/DDBJ whole genome shotgun (WGS) entry which is preliminary data.</text>
</comment>
<protein>
    <submittedName>
        <fullName evidence="2">ETEC_3214 domain-containing protein</fullName>
    </submittedName>
</protein>
<keyword evidence="1" id="KW-0472">Membrane</keyword>
<dbReference type="InterPro" id="IPR050010">
    <property type="entry name" value="ETEC_3214_dom"/>
</dbReference>
<dbReference type="RefSeq" id="WP_386392933.1">
    <property type="nucleotide sequence ID" value="NZ_JBHSPT010000008.1"/>
</dbReference>
<dbReference type="NCBIfam" id="NF043066">
    <property type="entry name" value="ETEC_3214_dom"/>
    <property type="match status" value="1"/>
</dbReference>
<dbReference type="EMBL" id="JBHSPT010000008">
    <property type="protein sequence ID" value="MFC6054451.1"/>
    <property type="molecule type" value="Genomic_DNA"/>
</dbReference>
<keyword evidence="1" id="KW-1133">Transmembrane helix</keyword>
<name>A0ABW1LTA0_9ACTN</name>
<dbReference type="Proteomes" id="UP001596242">
    <property type="component" value="Unassembled WGS sequence"/>
</dbReference>
<accession>A0ABW1LTA0</accession>
<evidence type="ECO:0000313" key="2">
    <source>
        <dbReference type="EMBL" id="MFC6054451.1"/>
    </source>
</evidence>
<organism evidence="2 3">
    <name type="scientific">Streptomyces pratens</name>
    <dbReference type="NCBI Taxonomy" id="887456"/>
    <lineage>
        <taxon>Bacteria</taxon>
        <taxon>Bacillati</taxon>
        <taxon>Actinomycetota</taxon>
        <taxon>Actinomycetes</taxon>
        <taxon>Kitasatosporales</taxon>
        <taxon>Streptomycetaceae</taxon>
        <taxon>Streptomyces</taxon>
    </lineage>
</organism>
<sequence length="290" mass="32178">MHWIPTVDTKLNVWTIAAVFVACVALYNTLRGWWRSTLGKRALFIRNYRKLAPHVRHEYVKELFGEPAWQYKQSVEQFVGDPESEGAGITIAEQEMTVRTWPLGRMAYLTTWCTEDDEVAMYSLTTRSRIFRPAVRVGTEHVVRLGKSHLSSLPHPEAAGPPLWSVGAQRYSYSESHYFGSPGGYRTWVVGVSDAGHPATAPIGLAANSEECEDPSPLAGYRAVARINSVLIAGGSALRLESILPSAVGPEIGRVMLVESEYGLRARLARLRRKARSAAARLRKLKSTAE</sequence>
<evidence type="ECO:0000313" key="3">
    <source>
        <dbReference type="Proteomes" id="UP001596242"/>
    </source>
</evidence>
<keyword evidence="3" id="KW-1185">Reference proteome</keyword>